<organism evidence="2 3">
    <name type="scientific">Agrocybe chaxingu</name>
    <dbReference type="NCBI Taxonomy" id="84603"/>
    <lineage>
        <taxon>Eukaryota</taxon>
        <taxon>Fungi</taxon>
        <taxon>Dikarya</taxon>
        <taxon>Basidiomycota</taxon>
        <taxon>Agaricomycotina</taxon>
        <taxon>Agaricomycetes</taxon>
        <taxon>Agaricomycetidae</taxon>
        <taxon>Agaricales</taxon>
        <taxon>Agaricineae</taxon>
        <taxon>Strophariaceae</taxon>
        <taxon>Agrocybe</taxon>
    </lineage>
</organism>
<feature type="domain" description="C2H2-type" evidence="1">
    <location>
        <begin position="116"/>
        <end position="137"/>
    </location>
</feature>
<keyword evidence="3" id="KW-1185">Reference proteome</keyword>
<proteinExistence type="predicted"/>
<gene>
    <name evidence="2" type="ORF">NLJ89_g5652</name>
</gene>
<dbReference type="AlphaFoldDB" id="A0A9W8MVE2"/>
<evidence type="ECO:0000313" key="3">
    <source>
        <dbReference type="Proteomes" id="UP001148786"/>
    </source>
</evidence>
<accession>A0A9W8MVE2</accession>
<protein>
    <recommendedName>
        <fullName evidence="1">C2H2-type domain-containing protein</fullName>
    </recommendedName>
</protein>
<dbReference type="Proteomes" id="UP001148786">
    <property type="component" value="Unassembled WGS sequence"/>
</dbReference>
<sequence length="216" mass="25626">MSFFKREYGGFGDMEGNMRDDMDDDMDGDLDDVFDSPFMQMFLLMEPVSREIVAAHEREGGSHCPACGEYQDSWFDLDDHIRDEFNHHVCMDCRIAFPRRHVLLEHYINDPKHFFCETCEDLFLNQKFLDWHIQQFHAYCYRCQKMLDDKNALKRHYILSDDHHYCISCDKSFDSHLDLQQVGTYSTFGHPSAFVFNMYPASFLVHSPSQDHPMQF</sequence>
<evidence type="ECO:0000313" key="2">
    <source>
        <dbReference type="EMBL" id="KAJ3508623.1"/>
    </source>
</evidence>
<dbReference type="EMBL" id="JANKHO010000544">
    <property type="protein sequence ID" value="KAJ3508623.1"/>
    <property type="molecule type" value="Genomic_DNA"/>
</dbReference>
<dbReference type="PROSITE" id="PS00028">
    <property type="entry name" value="ZINC_FINGER_C2H2_1"/>
    <property type="match status" value="1"/>
</dbReference>
<dbReference type="InterPro" id="IPR013087">
    <property type="entry name" value="Znf_C2H2_type"/>
</dbReference>
<comment type="caution">
    <text evidence="2">The sequence shown here is derived from an EMBL/GenBank/DDBJ whole genome shotgun (WGS) entry which is preliminary data.</text>
</comment>
<dbReference type="SMART" id="SM00355">
    <property type="entry name" value="ZnF_C2H2"/>
    <property type="match status" value="4"/>
</dbReference>
<dbReference type="OrthoDB" id="6077919at2759"/>
<name>A0A9W8MVE2_9AGAR</name>
<evidence type="ECO:0000259" key="1">
    <source>
        <dbReference type="PROSITE" id="PS00028"/>
    </source>
</evidence>
<reference evidence="2" key="1">
    <citation type="submission" date="2022-07" db="EMBL/GenBank/DDBJ databases">
        <title>Genome Sequence of Agrocybe chaxingu.</title>
        <authorList>
            <person name="Buettner E."/>
        </authorList>
    </citation>
    <scope>NUCLEOTIDE SEQUENCE</scope>
    <source>
        <strain evidence="2">MP-N11</strain>
    </source>
</reference>